<evidence type="ECO:0000256" key="1">
    <source>
        <dbReference type="SAM" id="MobiDB-lite"/>
    </source>
</evidence>
<evidence type="ECO:0000259" key="2">
    <source>
        <dbReference type="Pfam" id="PF13843"/>
    </source>
</evidence>
<sequence>MYYIQLKCYAYILDQTSNRLQAFRLRVVVEREEAGEEEGEEEVEEEVEEEGRGNPQIRINDNTFQDTVCDWLNSDSDLDNYNEPEDEVYPTATTRHIETTTDDDFTPHQLQIIQAEDRANDRAIQDLLPNDCFTFDWTKDKSTFKAKRETFTGIPGPTFDVADTTPIDIFEKMFDVEFIDSLCDETNRYARQKLDSKDKTTPTSRFHRWTPTDRQEMISFLALILLQGLYPLPSEESYFSFNGFGTMPYFNQIMTYNRYLLLKSMLHFVDNNTDLPTKTRLFKIQPILDYFNRKFASLYYPQQEIVIDESLLKWHGRLSFAQKINTKVAQVGVKSYELCESSTGYLWKFMVYAGKSKTTINTDNNDNDDDNNIEQTEQDDRTEQTLSDFQPTNATAKIVFDLVQPLLHKGHTLIMDNFYNCPLLARCLKLRQTDSYGTQRLNREFIPASLRTISKTDLRHGELVATYCPDLSLMVWRDSNLVSMISTYHSLQIGTSSKYNRITYKPSIVLDYNKNMGGVDRKDQYLSAQNIERVRTRVWYKKLFRRFFNVAVFNCYVIYHTKHPKMSHRQFRTILAEGLLKTYRHIDLTTESRLITRPCGRQTTNMMMTTMTTTTTTTTTTTIRRNTKLSLMNRPIVDGNHFPMRATAKRGRCWWCSNKQKVLTRTVWQCIECGVYLCIIGCFRDFHKP</sequence>
<reference evidence="3" key="1">
    <citation type="submission" date="2022-03" db="EMBL/GenBank/DDBJ databases">
        <authorList>
            <person name="Tunstrom K."/>
        </authorList>
    </citation>
    <scope>NUCLEOTIDE SEQUENCE</scope>
</reference>
<dbReference type="Proteomes" id="UP001153954">
    <property type="component" value="Unassembled WGS sequence"/>
</dbReference>
<name>A0AAU9V8X6_EUPED</name>
<gene>
    <name evidence="3" type="ORF">EEDITHA_LOCUS22395</name>
</gene>
<evidence type="ECO:0000313" key="4">
    <source>
        <dbReference type="Proteomes" id="UP001153954"/>
    </source>
</evidence>
<feature type="region of interest" description="Disordered" evidence="1">
    <location>
        <begin position="360"/>
        <end position="384"/>
    </location>
</feature>
<proteinExistence type="predicted"/>
<feature type="compositionally biased region" description="Acidic residues" evidence="1">
    <location>
        <begin position="33"/>
        <end position="49"/>
    </location>
</feature>
<dbReference type="PANTHER" id="PTHR46599:SF3">
    <property type="entry name" value="PIGGYBAC TRANSPOSABLE ELEMENT-DERIVED PROTEIN 4"/>
    <property type="match status" value="1"/>
</dbReference>
<feature type="domain" description="PiggyBac transposable element-derived protein" evidence="2">
    <location>
        <begin position="165"/>
        <end position="556"/>
    </location>
</feature>
<dbReference type="InterPro" id="IPR029526">
    <property type="entry name" value="PGBD"/>
</dbReference>
<feature type="region of interest" description="Disordered" evidence="1">
    <location>
        <begin position="32"/>
        <end position="55"/>
    </location>
</feature>
<dbReference type="PANTHER" id="PTHR46599">
    <property type="entry name" value="PIGGYBAC TRANSPOSABLE ELEMENT-DERIVED PROTEIN 4"/>
    <property type="match status" value="1"/>
</dbReference>
<dbReference type="EMBL" id="CAKOGL010000031">
    <property type="protein sequence ID" value="CAH2108461.1"/>
    <property type="molecule type" value="Genomic_DNA"/>
</dbReference>
<protein>
    <recommendedName>
        <fullName evidence="2">PiggyBac transposable element-derived protein domain-containing protein</fullName>
    </recommendedName>
</protein>
<accession>A0AAU9V8X6</accession>
<organism evidence="3 4">
    <name type="scientific">Euphydryas editha</name>
    <name type="common">Edith's checkerspot</name>
    <dbReference type="NCBI Taxonomy" id="104508"/>
    <lineage>
        <taxon>Eukaryota</taxon>
        <taxon>Metazoa</taxon>
        <taxon>Ecdysozoa</taxon>
        <taxon>Arthropoda</taxon>
        <taxon>Hexapoda</taxon>
        <taxon>Insecta</taxon>
        <taxon>Pterygota</taxon>
        <taxon>Neoptera</taxon>
        <taxon>Endopterygota</taxon>
        <taxon>Lepidoptera</taxon>
        <taxon>Glossata</taxon>
        <taxon>Ditrysia</taxon>
        <taxon>Papilionoidea</taxon>
        <taxon>Nymphalidae</taxon>
        <taxon>Nymphalinae</taxon>
        <taxon>Euphydryas</taxon>
    </lineage>
</organism>
<dbReference type="AlphaFoldDB" id="A0AAU9V8X6"/>
<dbReference type="Pfam" id="PF13843">
    <property type="entry name" value="DDE_Tnp_1_7"/>
    <property type="match status" value="1"/>
</dbReference>
<evidence type="ECO:0000313" key="3">
    <source>
        <dbReference type="EMBL" id="CAH2108461.1"/>
    </source>
</evidence>
<keyword evidence="4" id="KW-1185">Reference proteome</keyword>
<comment type="caution">
    <text evidence="3">The sequence shown here is derived from an EMBL/GenBank/DDBJ whole genome shotgun (WGS) entry which is preliminary data.</text>
</comment>